<evidence type="ECO:0000313" key="6">
    <source>
        <dbReference type="Proteomes" id="UP000233731"/>
    </source>
</evidence>
<comment type="subcellular location">
    <subcellularLocation>
        <location evidence="1">Cell envelope</location>
    </subcellularLocation>
</comment>
<feature type="compositionally biased region" description="Low complexity" evidence="3">
    <location>
        <begin position="544"/>
        <end position="555"/>
    </location>
</feature>
<dbReference type="SUPFAM" id="SSF50985">
    <property type="entry name" value="RCC1/BLIP-II"/>
    <property type="match status" value="3"/>
</dbReference>
<dbReference type="RefSeq" id="WP_101432044.1">
    <property type="nucleotide sequence ID" value="NZ_PCHJ01000009.1"/>
</dbReference>
<proteinExistence type="predicted"/>
<keyword evidence="2" id="KW-0677">Repeat</keyword>
<feature type="compositionally biased region" description="Polar residues" evidence="3">
    <location>
        <begin position="201"/>
        <end position="221"/>
    </location>
</feature>
<dbReference type="Pfam" id="PF13540">
    <property type="entry name" value="RCC1_2"/>
    <property type="match status" value="1"/>
</dbReference>
<dbReference type="AlphaFoldDB" id="A0A2N3RCA3"/>
<dbReference type="InterPro" id="IPR058923">
    <property type="entry name" value="RCC1-like_dom"/>
</dbReference>
<dbReference type="Pfam" id="PF00415">
    <property type="entry name" value="RCC1"/>
    <property type="match status" value="1"/>
</dbReference>
<dbReference type="InterPro" id="IPR013378">
    <property type="entry name" value="InlB-like_B-rpt"/>
</dbReference>
<evidence type="ECO:0000259" key="4">
    <source>
        <dbReference type="Pfam" id="PF25390"/>
    </source>
</evidence>
<feature type="region of interest" description="Disordered" evidence="3">
    <location>
        <begin position="1"/>
        <end position="36"/>
    </location>
</feature>
<feature type="domain" description="RCC1-like" evidence="4">
    <location>
        <begin position="530"/>
        <end position="850"/>
    </location>
</feature>
<evidence type="ECO:0000256" key="3">
    <source>
        <dbReference type="SAM" id="MobiDB-lite"/>
    </source>
</evidence>
<dbReference type="PANTHER" id="PTHR22870:SF408">
    <property type="entry name" value="OS09G0560450 PROTEIN"/>
    <property type="match status" value="1"/>
</dbReference>
<dbReference type="PROSITE" id="PS00626">
    <property type="entry name" value="RCC1_2"/>
    <property type="match status" value="3"/>
</dbReference>
<dbReference type="InterPro" id="IPR009091">
    <property type="entry name" value="RCC1/BLIP-II"/>
</dbReference>
<feature type="compositionally biased region" description="Polar residues" evidence="3">
    <location>
        <begin position="9"/>
        <end position="29"/>
    </location>
</feature>
<dbReference type="GO" id="GO:0030313">
    <property type="term" value="C:cell envelope"/>
    <property type="evidence" value="ECO:0007669"/>
    <property type="project" value="UniProtKB-SubCell"/>
</dbReference>
<dbReference type="PRINTS" id="PR00633">
    <property type="entry name" value="RCCNDNSATION"/>
</dbReference>
<dbReference type="EMBL" id="PCHJ01000009">
    <property type="protein sequence ID" value="PKV10128.1"/>
    <property type="molecule type" value="Genomic_DNA"/>
</dbReference>
<dbReference type="PANTHER" id="PTHR22870">
    <property type="entry name" value="REGULATOR OF CHROMOSOME CONDENSATION"/>
    <property type="match status" value="1"/>
</dbReference>
<evidence type="ECO:0000256" key="2">
    <source>
        <dbReference type="ARBA" id="ARBA00022737"/>
    </source>
</evidence>
<dbReference type="Pfam" id="PF09479">
    <property type="entry name" value="Flg_new"/>
    <property type="match status" value="2"/>
</dbReference>
<dbReference type="InterPro" id="IPR051210">
    <property type="entry name" value="Ub_ligase/GEF_domain"/>
</dbReference>
<accession>A0A2N3RCA3</accession>
<comment type="caution">
    <text evidence="5">The sequence shown here is derived from an EMBL/GenBank/DDBJ whole genome shotgun (WGS) entry which is preliminary data.</text>
</comment>
<dbReference type="PROSITE" id="PS50012">
    <property type="entry name" value="RCC1_3"/>
    <property type="match status" value="7"/>
</dbReference>
<dbReference type="InterPro" id="IPR042229">
    <property type="entry name" value="Listeria/Bacterioides_rpt_sf"/>
</dbReference>
<reference evidence="5 6" key="1">
    <citation type="submission" date="2017-10" db="EMBL/GenBank/DDBJ databases">
        <title>Bifidobacterium genomics.</title>
        <authorList>
            <person name="Lugli G.A."/>
            <person name="Milani C."/>
            <person name="Mancabelli L."/>
        </authorList>
    </citation>
    <scope>NUCLEOTIDE SEQUENCE [LARGE SCALE GENOMIC DNA]</scope>
    <source>
        <strain evidence="5 6">1460B</strain>
    </source>
</reference>
<feature type="region of interest" description="Disordered" evidence="3">
    <location>
        <begin position="200"/>
        <end position="221"/>
    </location>
</feature>
<evidence type="ECO:0000256" key="1">
    <source>
        <dbReference type="ARBA" id="ARBA00004196"/>
    </source>
</evidence>
<protein>
    <submittedName>
        <fullName evidence="5">Regulator of chromosome condensation, RCC1</fullName>
    </submittedName>
</protein>
<evidence type="ECO:0000313" key="5">
    <source>
        <dbReference type="EMBL" id="PKV10128.1"/>
    </source>
</evidence>
<name>A0A2N3RCA3_9BIFI</name>
<dbReference type="Gene3D" id="2.130.10.30">
    <property type="entry name" value="Regulator of chromosome condensation 1/beta-lactamase-inhibitor protein II"/>
    <property type="match status" value="3"/>
</dbReference>
<feature type="region of interest" description="Disordered" evidence="3">
    <location>
        <begin position="528"/>
        <end position="555"/>
    </location>
</feature>
<dbReference type="Pfam" id="PF25390">
    <property type="entry name" value="WD40_RLD"/>
    <property type="match status" value="1"/>
</dbReference>
<sequence>MRFDPADESTPTQASVKTGTLATPPQQNPVREGFRFDGWTLDGQPFDFRTPILQNTTLKAQWSKITDWTLSPDHGPATGARLTISPPNPQEPYYTSIQAAGEQTVGLTGDGRIYTWTRDSTPKQVPSPVQAPDGFHYQQAAAGSRRQAALGSDQQIYTWTSQQPEPATLDTDQNTQFTSISMNGDRLIAVDRQGRVHVFQADQTDSQNPNPKPTEQATTSMPGQAPAVLAVASGSRILVLDSDGQAWAWDTSKTGNVKPERIRQDPGMRTVQAQALNQGFLLLNEDGQAYYLADNTTEPTAVNLSEGIKASRITADKNQAIITDRSGHVWSWKTDATPIQADNSSQPYAQAVLAGDRINAISRQGGIYRWSPDKQGQPGKPARLSTTAPILETASLDGQPLKLNKRNDAWQTDIPDHTPGQATIVITGKQDNQPFTRSLEYLVDQTLTRDAQPGSIYKVSFDTTGGSQAPQPQQVPYPYGRVQRPSPDPTRSGYQFDGWFTGNTAYNFSKPVTKNITLTARWTSKNPRTTWTINPDRGSQFGNETTTITPPESTSGVKFNQISNSIGSVVMQNSVSLAVGSDGNAYAWGDNRSGQLGNGTTTQQNTPVPVKKPAGVSADFTYVQISAGYRHSLALGSDGYVYAWGDNTYAQLGNNTSGGYSTVPVRVCDPSTHSNVNTGLKAIQVDAGGEHSLAIDKEGNVWAWGRNRNGQLGNGTSSSYSSAPVRVCDPEHPTDASKGLVAIKVAGGGAHSLAIDRDGDTWAWGFNSYGQLGNNATSGFEGANPVPVRVRDPNNPDDTSKNLKSVQISAGFEHSIAIDAQGYTWSWGWNYWGELGQNTTNEDILSPARVYNPDNPSIPFKASQVSAGYDTSLAVDTNGIAWSWGRNTYGQLGYTNYDDSRAHNRPARVRNPASPNNTNLSFNSTLVSAGNWHSLAIGKDGYTYGWGYNKYGQLGNNSNKNAYVPMLVAFNLAPVISAARFDTSPGTDLNQISNSTSVTVLTPQHVPGTVIVSADYTMGGSGRTLTDTSLRYTYLPASVLPRAGGEGILLALATGMTGMSAMLASRRHRREQHRLLHASHE</sequence>
<dbReference type="NCBIfam" id="TIGR02543">
    <property type="entry name" value="List_Bact_rpt"/>
    <property type="match status" value="2"/>
</dbReference>
<gene>
    <name evidence="5" type="ORF">CQR44_0367</name>
</gene>
<dbReference type="Gene3D" id="2.60.40.4270">
    <property type="entry name" value="Listeria-Bacteroides repeat domain"/>
    <property type="match status" value="2"/>
</dbReference>
<organism evidence="5 6">
    <name type="scientific">Bifidobacterium asteroides</name>
    <dbReference type="NCBI Taxonomy" id="1684"/>
    <lineage>
        <taxon>Bacteria</taxon>
        <taxon>Bacillati</taxon>
        <taxon>Actinomycetota</taxon>
        <taxon>Actinomycetes</taxon>
        <taxon>Bifidobacteriales</taxon>
        <taxon>Bifidobacteriaceae</taxon>
        <taxon>Bifidobacterium</taxon>
    </lineage>
</organism>
<dbReference type="Proteomes" id="UP000233731">
    <property type="component" value="Unassembled WGS sequence"/>
</dbReference>
<dbReference type="InterPro" id="IPR000408">
    <property type="entry name" value="Reg_chr_condens"/>
</dbReference>